<sequence>MIDNPLASRYIKQNYDLYPPTLQAVFNAVNRYAYEACAPIEGPLGEGYGYPRKPPFDYRRLVEATTDNISRKVKDPDDMTGRGLRNALSRAALTDAELENIIEITKAEALARIDQATSGDKKAFHEHGHHGRQYIASHTVERVMREVLPLNP</sequence>
<evidence type="ECO:0000313" key="2">
    <source>
        <dbReference type="Proteomes" id="UP000595362"/>
    </source>
</evidence>
<dbReference type="Proteomes" id="UP000595362">
    <property type="component" value="Chromosome"/>
</dbReference>
<accession>A0A7T5R135</accession>
<name>A0A7T5R135_9BACT</name>
<gene>
    <name evidence="1" type="ORF">HYS17_08695</name>
</gene>
<reference evidence="1 2" key="1">
    <citation type="submission" date="2020-07" db="EMBL/GenBank/DDBJ databases">
        <title>Huge and variable diversity of episymbiotic CPR bacteria and DPANN archaea in groundwater ecosystems.</title>
        <authorList>
            <person name="He C.Y."/>
            <person name="Keren R."/>
            <person name="Whittaker M."/>
            <person name="Farag I.F."/>
            <person name="Doudna J."/>
            <person name="Cate J.H.D."/>
            <person name="Banfield J.F."/>
        </authorList>
    </citation>
    <scope>NUCLEOTIDE SEQUENCE [LARGE SCALE GENOMIC DNA]</scope>
    <source>
        <strain evidence="1">NC_groundwater_70_Ag_B-0.1um_54_66</strain>
    </source>
</reference>
<dbReference type="AlphaFoldDB" id="A0A7T5R135"/>
<organism evidence="1 2">
    <name type="scientific">Micavibrio aeruginosavorus</name>
    <dbReference type="NCBI Taxonomy" id="349221"/>
    <lineage>
        <taxon>Bacteria</taxon>
        <taxon>Pseudomonadati</taxon>
        <taxon>Bdellovibrionota</taxon>
        <taxon>Bdellovibrionia</taxon>
        <taxon>Bdellovibrionales</taxon>
        <taxon>Pseudobdellovibrionaceae</taxon>
        <taxon>Micavibrio</taxon>
    </lineage>
</organism>
<evidence type="ECO:0000313" key="1">
    <source>
        <dbReference type="EMBL" id="QQG35595.1"/>
    </source>
</evidence>
<dbReference type="EMBL" id="CP066681">
    <property type="protein sequence ID" value="QQG35595.1"/>
    <property type="molecule type" value="Genomic_DNA"/>
</dbReference>
<protein>
    <submittedName>
        <fullName evidence="1">Uncharacterized protein</fullName>
    </submittedName>
</protein>
<proteinExistence type="predicted"/>